<name>A0A8H6DIS9_9HYPO</name>
<dbReference type="Proteomes" id="UP000532311">
    <property type="component" value="Unassembled WGS sequence"/>
</dbReference>
<keyword evidence="1" id="KW-0472">Membrane</keyword>
<proteinExistence type="predicted"/>
<gene>
    <name evidence="2" type="ORF">FGLOB1_2517</name>
</gene>
<comment type="caution">
    <text evidence="2">The sequence shown here is derived from an EMBL/GenBank/DDBJ whole genome shotgun (WGS) entry which is preliminary data.</text>
</comment>
<keyword evidence="1" id="KW-1133">Transmembrane helix</keyword>
<reference evidence="2 3" key="1">
    <citation type="submission" date="2020-05" db="EMBL/GenBank/DDBJ databases">
        <title>Identification and distribution of gene clusters putatively required for synthesis of sphingolipid metabolism inhibitors in phylogenetically diverse species of the filamentous fungus Fusarium.</title>
        <authorList>
            <person name="Kim H.-S."/>
            <person name="Busman M."/>
            <person name="Brown D.W."/>
            <person name="Divon H."/>
            <person name="Uhlig S."/>
            <person name="Proctor R.H."/>
        </authorList>
    </citation>
    <scope>NUCLEOTIDE SEQUENCE [LARGE SCALE GENOMIC DNA]</scope>
    <source>
        <strain evidence="2 3">NRRL 26131</strain>
    </source>
</reference>
<keyword evidence="1" id="KW-0812">Transmembrane</keyword>
<sequence>MHESTYPTHSHVVSYKMTTTRDENFLVEDLDFSCQILLQNLSDQALMLEDSHIDFGEWPLRQPTNIIEGGKEGVIYLQGRRNSQRVERSSYEVQLNDKLENFILEFHCPSRPFSKNYLHMISCSSGISVDVRGFNERGSPLKGSVDVGVNPAPVQTEHLVVRSSSDIDQRSLETNSHEGSIRVKYDFGLKVPLPTDNWDRRPIHESIAIAAFIRSRIPFPKGTFYNNINDKQWEFFRGIIWNDDPSCLLFVNDTDDNRHFGVGFDWAKAYLGSTNDRRNMTVRSHRGDLQFLHAMGRFDGDPAEDTRTRILQWMKVMYKLACGNQGVSANDPLKKHFPTDYFDSRSTPTQDSSLRDLLIASTPRYAHINVQARALGSCLHIISDSFSLGHTQRRLRNHKDLIDRDSEGYIRFRPGVYGDWGPILCFHNYDKQNIWRHHHYDTRRNSEDPIPKYIQTFDEIVGARNAIEASMKLINLFADKVSWEPDVYGFLKDEVFKLDEKVQPSNHFVDEEVISHVYEEGSRNVDYDYEAGMQRKLHSLDRASRRRSIWRGLSSRWLLVAFGIFANLSLLFLYSITSK</sequence>
<feature type="transmembrane region" description="Helical" evidence="1">
    <location>
        <begin position="557"/>
        <end position="576"/>
    </location>
</feature>
<dbReference type="EMBL" id="JAAQPF010000091">
    <property type="protein sequence ID" value="KAF5716517.1"/>
    <property type="molecule type" value="Genomic_DNA"/>
</dbReference>
<protein>
    <submittedName>
        <fullName evidence="2">Uncharacterized protein</fullName>
    </submittedName>
</protein>
<evidence type="ECO:0000313" key="3">
    <source>
        <dbReference type="Proteomes" id="UP000532311"/>
    </source>
</evidence>
<keyword evidence="3" id="KW-1185">Reference proteome</keyword>
<accession>A0A8H6DIS9</accession>
<organism evidence="2 3">
    <name type="scientific">Fusarium globosum</name>
    <dbReference type="NCBI Taxonomy" id="78864"/>
    <lineage>
        <taxon>Eukaryota</taxon>
        <taxon>Fungi</taxon>
        <taxon>Dikarya</taxon>
        <taxon>Ascomycota</taxon>
        <taxon>Pezizomycotina</taxon>
        <taxon>Sordariomycetes</taxon>
        <taxon>Hypocreomycetidae</taxon>
        <taxon>Hypocreales</taxon>
        <taxon>Nectriaceae</taxon>
        <taxon>Fusarium</taxon>
        <taxon>Fusarium fujikuroi species complex</taxon>
    </lineage>
</organism>
<evidence type="ECO:0000256" key="1">
    <source>
        <dbReference type="SAM" id="Phobius"/>
    </source>
</evidence>
<dbReference type="AlphaFoldDB" id="A0A8H6DIS9"/>
<evidence type="ECO:0000313" key="2">
    <source>
        <dbReference type="EMBL" id="KAF5716517.1"/>
    </source>
</evidence>